<name>A0A5B7DJM3_PORTR</name>
<feature type="region of interest" description="Disordered" evidence="1">
    <location>
        <begin position="1"/>
        <end position="33"/>
    </location>
</feature>
<keyword evidence="3" id="KW-1185">Reference proteome</keyword>
<proteinExistence type="predicted"/>
<organism evidence="2 3">
    <name type="scientific">Portunus trituberculatus</name>
    <name type="common">Swimming crab</name>
    <name type="synonym">Neptunus trituberculatus</name>
    <dbReference type="NCBI Taxonomy" id="210409"/>
    <lineage>
        <taxon>Eukaryota</taxon>
        <taxon>Metazoa</taxon>
        <taxon>Ecdysozoa</taxon>
        <taxon>Arthropoda</taxon>
        <taxon>Crustacea</taxon>
        <taxon>Multicrustacea</taxon>
        <taxon>Malacostraca</taxon>
        <taxon>Eumalacostraca</taxon>
        <taxon>Eucarida</taxon>
        <taxon>Decapoda</taxon>
        <taxon>Pleocyemata</taxon>
        <taxon>Brachyura</taxon>
        <taxon>Eubrachyura</taxon>
        <taxon>Portunoidea</taxon>
        <taxon>Portunidae</taxon>
        <taxon>Portuninae</taxon>
        <taxon>Portunus</taxon>
    </lineage>
</organism>
<reference evidence="2 3" key="1">
    <citation type="submission" date="2019-05" db="EMBL/GenBank/DDBJ databases">
        <title>Another draft genome of Portunus trituberculatus and its Hox gene families provides insights of decapod evolution.</title>
        <authorList>
            <person name="Jeong J.-H."/>
            <person name="Song I."/>
            <person name="Kim S."/>
            <person name="Choi T."/>
            <person name="Kim D."/>
            <person name="Ryu S."/>
            <person name="Kim W."/>
        </authorList>
    </citation>
    <scope>NUCLEOTIDE SEQUENCE [LARGE SCALE GENOMIC DNA]</scope>
    <source>
        <tissue evidence="2">Muscle</tissue>
    </source>
</reference>
<accession>A0A5B7DJM3</accession>
<evidence type="ECO:0000313" key="3">
    <source>
        <dbReference type="Proteomes" id="UP000324222"/>
    </source>
</evidence>
<evidence type="ECO:0000313" key="2">
    <source>
        <dbReference type="EMBL" id="MPC21752.1"/>
    </source>
</evidence>
<sequence length="85" mass="9453">MTKRDTGTLSWGRLGPDKDGTTSPRSNVLNGGVVNREEPNCGTIFWTHIRDGGTISQGKLLHARTIELYKLPNHTYLSQVLKKCD</sequence>
<dbReference type="EMBL" id="VSRR010001012">
    <property type="protein sequence ID" value="MPC21752.1"/>
    <property type="molecule type" value="Genomic_DNA"/>
</dbReference>
<protein>
    <submittedName>
        <fullName evidence="2">Uncharacterized protein</fullName>
    </submittedName>
</protein>
<gene>
    <name evidence="2" type="ORF">E2C01_014747</name>
</gene>
<comment type="caution">
    <text evidence="2">The sequence shown here is derived from an EMBL/GenBank/DDBJ whole genome shotgun (WGS) entry which is preliminary data.</text>
</comment>
<evidence type="ECO:0000256" key="1">
    <source>
        <dbReference type="SAM" id="MobiDB-lite"/>
    </source>
</evidence>
<dbReference type="Proteomes" id="UP000324222">
    <property type="component" value="Unassembled WGS sequence"/>
</dbReference>
<dbReference type="AlphaFoldDB" id="A0A5B7DJM3"/>